<organism evidence="2 3">
    <name type="scientific">Potamilus streckersoni</name>
    <dbReference type="NCBI Taxonomy" id="2493646"/>
    <lineage>
        <taxon>Eukaryota</taxon>
        <taxon>Metazoa</taxon>
        <taxon>Spiralia</taxon>
        <taxon>Lophotrochozoa</taxon>
        <taxon>Mollusca</taxon>
        <taxon>Bivalvia</taxon>
        <taxon>Autobranchia</taxon>
        <taxon>Heteroconchia</taxon>
        <taxon>Palaeoheterodonta</taxon>
        <taxon>Unionida</taxon>
        <taxon>Unionoidea</taxon>
        <taxon>Unionidae</taxon>
        <taxon>Ambleminae</taxon>
        <taxon>Lampsilini</taxon>
        <taxon>Potamilus</taxon>
    </lineage>
</organism>
<keyword evidence="3" id="KW-1185">Reference proteome</keyword>
<dbReference type="AlphaFoldDB" id="A0AAE0SZ56"/>
<dbReference type="EMBL" id="JAEAOA010001624">
    <property type="protein sequence ID" value="KAK3600293.1"/>
    <property type="molecule type" value="Genomic_DNA"/>
</dbReference>
<dbReference type="Proteomes" id="UP001195483">
    <property type="component" value="Unassembled WGS sequence"/>
</dbReference>
<reference evidence="2" key="3">
    <citation type="submission" date="2023-05" db="EMBL/GenBank/DDBJ databases">
        <authorList>
            <person name="Smith C.H."/>
        </authorList>
    </citation>
    <scope>NUCLEOTIDE SEQUENCE</scope>
    <source>
        <strain evidence="2">CHS0354</strain>
        <tissue evidence="2">Mantle</tissue>
    </source>
</reference>
<gene>
    <name evidence="2" type="ORF">CHS0354_027136</name>
</gene>
<feature type="domain" description="Lariat debranching enzyme C-terminal" evidence="1">
    <location>
        <begin position="4"/>
        <end position="57"/>
    </location>
</feature>
<evidence type="ECO:0000313" key="3">
    <source>
        <dbReference type="Proteomes" id="UP001195483"/>
    </source>
</evidence>
<accession>A0AAE0SZ56</accession>
<reference evidence="2" key="1">
    <citation type="journal article" date="2021" name="Genome Biol. Evol.">
        <title>A High-Quality Reference Genome for a Parasitic Bivalve with Doubly Uniparental Inheritance (Bivalvia: Unionida).</title>
        <authorList>
            <person name="Smith C.H."/>
        </authorList>
    </citation>
    <scope>NUCLEOTIDE SEQUENCE</scope>
    <source>
        <strain evidence="2">CHS0354</strain>
    </source>
</reference>
<dbReference type="InterPro" id="IPR007708">
    <property type="entry name" value="DBR1_C"/>
</dbReference>
<proteinExistence type="predicted"/>
<dbReference type="GO" id="GO:0016788">
    <property type="term" value="F:hydrolase activity, acting on ester bonds"/>
    <property type="evidence" value="ECO:0007669"/>
    <property type="project" value="InterPro"/>
</dbReference>
<name>A0AAE0SZ56_9BIVA</name>
<protein>
    <recommendedName>
        <fullName evidence="1">Lariat debranching enzyme C-terminal domain-containing protein</fullName>
    </recommendedName>
</protein>
<reference evidence="2" key="2">
    <citation type="journal article" date="2021" name="Genome Biol. Evol.">
        <title>Developing a high-quality reference genome for a parasitic bivalve with doubly uniparental inheritance (Bivalvia: Unionida).</title>
        <authorList>
            <person name="Smith C.H."/>
        </authorList>
    </citation>
    <scope>NUCLEOTIDE SEQUENCE</scope>
    <source>
        <strain evidence="2">CHS0354</strain>
        <tissue evidence="2">Mantle</tissue>
    </source>
</reference>
<sequence>MDGIYKNFGGDLSLPKHFEITVPGYNPSNSTEKAAPPAQTTVNAQTTLLCTMLDITDPNAVFLQKDYHYKIPESFGKLSEAKQDEDIDDGIDEDYESEMSFDSFISN</sequence>
<dbReference type="GO" id="GO:0006397">
    <property type="term" value="P:mRNA processing"/>
    <property type="evidence" value="ECO:0007669"/>
    <property type="project" value="InterPro"/>
</dbReference>
<comment type="caution">
    <text evidence="2">The sequence shown here is derived from an EMBL/GenBank/DDBJ whole genome shotgun (WGS) entry which is preliminary data.</text>
</comment>
<evidence type="ECO:0000259" key="1">
    <source>
        <dbReference type="Pfam" id="PF05011"/>
    </source>
</evidence>
<dbReference type="Pfam" id="PF05011">
    <property type="entry name" value="DBR1"/>
    <property type="match status" value="1"/>
</dbReference>
<evidence type="ECO:0000313" key="2">
    <source>
        <dbReference type="EMBL" id="KAK3600293.1"/>
    </source>
</evidence>